<dbReference type="Pfam" id="PF13416">
    <property type="entry name" value="SBP_bac_8"/>
    <property type="match status" value="1"/>
</dbReference>
<sequence>MYKCKKVMAVVLTAGLASAFLMGCSQETTKTTTQPDGTVTIDFWAAPNPPQQKYWQQMADEFAKENPKVKVNVSPMPESPSSEAGIQAALAGGSAPTISENISRGFAAQLSDSKALVPLDTLSDWGEIIKNRQMNNTISSWKFADNHQYVLPIYSNAMLFAWRIDMLKQLGYNEPPKTYGDVMALGKKLKDKYPDKYVWANPDLTDPTWWKRWFDFFMLYDAASNGNKFIEGNKLTADDTSGVKTLTFLQDLGKNNLLLTNQSTDPFEKGTSVWTTIGPWTFSTWKEKYPELKFNESYVLSPPPVPDGMSTENVKTFSDTKGLVIYAQAAPEKQKAAMQFIKWVYSKPEHDQKWLEITNLPPARDDMNTNDSFKSYLSQHPELQPFAASIPNGVPPVDNAKFNDLQTTIGKQAVNPVVTGKSDPAAAWNAMKKELQGALK</sequence>
<dbReference type="SUPFAM" id="SSF53850">
    <property type="entry name" value="Periplasmic binding protein-like II"/>
    <property type="match status" value="1"/>
</dbReference>
<dbReference type="Gene3D" id="3.40.190.10">
    <property type="entry name" value="Periplasmic binding protein-like II"/>
    <property type="match status" value="2"/>
</dbReference>
<dbReference type="RefSeq" id="WP_109685488.1">
    <property type="nucleotide sequence ID" value="NZ_QGGL01000001.1"/>
</dbReference>
<name>A0A316DFU0_9BACL</name>
<reference evidence="2 3" key="1">
    <citation type="submission" date="2018-05" db="EMBL/GenBank/DDBJ databases">
        <title>Genomic Encyclopedia of Type Strains, Phase IV (KMG-IV): sequencing the most valuable type-strain genomes for metagenomic binning, comparative biology and taxonomic classification.</title>
        <authorList>
            <person name="Goeker M."/>
        </authorList>
    </citation>
    <scope>NUCLEOTIDE SEQUENCE [LARGE SCALE GENOMIC DNA]</scope>
    <source>
        <strain evidence="2 3">DSM 18773</strain>
    </source>
</reference>
<evidence type="ECO:0000256" key="1">
    <source>
        <dbReference type="SAM" id="SignalP"/>
    </source>
</evidence>
<dbReference type="PROSITE" id="PS51257">
    <property type="entry name" value="PROKAR_LIPOPROTEIN"/>
    <property type="match status" value="1"/>
</dbReference>
<feature type="signal peptide" evidence="1">
    <location>
        <begin position="1"/>
        <end position="19"/>
    </location>
</feature>
<keyword evidence="3" id="KW-1185">Reference proteome</keyword>
<protein>
    <submittedName>
        <fullName evidence="2">Carbohydrate ABC transporter substrate-binding protein (CUT1 family)</fullName>
    </submittedName>
</protein>
<comment type="caution">
    <text evidence="2">The sequence shown here is derived from an EMBL/GenBank/DDBJ whole genome shotgun (WGS) entry which is preliminary data.</text>
</comment>
<dbReference type="AlphaFoldDB" id="A0A316DFU0"/>
<evidence type="ECO:0000313" key="3">
    <source>
        <dbReference type="Proteomes" id="UP000245634"/>
    </source>
</evidence>
<accession>A0A316DFU0</accession>
<dbReference type="EMBL" id="QGGL01000001">
    <property type="protein sequence ID" value="PWK16412.1"/>
    <property type="molecule type" value="Genomic_DNA"/>
</dbReference>
<dbReference type="PANTHER" id="PTHR43649">
    <property type="entry name" value="ARABINOSE-BINDING PROTEIN-RELATED"/>
    <property type="match status" value="1"/>
</dbReference>
<organism evidence="2 3">
    <name type="scientific">Tumebacillus permanentifrigoris</name>
    <dbReference type="NCBI Taxonomy" id="378543"/>
    <lineage>
        <taxon>Bacteria</taxon>
        <taxon>Bacillati</taxon>
        <taxon>Bacillota</taxon>
        <taxon>Bacilli</taxon>
        <taxon>Bacillales</taxon>
        <taxon>Alicyclobacillaceae</taxon>
        <taxon>Tumebacillus</taxon>
    </lineage>
</organism>
<dbReference type="OrthoDB" id="9808332at2"/>
<dbReference type="PANTHER" id="PTHR43649:SF13">
    <property type="entry name" value="CARBOHYDRATE ABC TRANSPORTER SUBSTRATE-BINDING PROTEIN"/>
    <property type="match status" value="1"/>
</dbReference>
<keyword evidence="1" id="KW-0732">Signal</keyword>
<dbReference type="InterPro" id="IPR050490">
    <property type="entry name" value="Bact_solute-bd_prot1"/>
</dbReference>
<dbReference type="Proteomes" id="UP000245634">
    <property type="component" value="Unassembled WGS sequence"/>
</dbReference>
<feature type="chain" id="PRO_5038596036" evidence="1">
    <location>
        <begin position="20"/>
        <end position="440"/>
    </location>
</feature>
<dbReference type="InterPro" id="IPR006059">
    <property type="entry name" value="SBP"/>
</dbReference>
<gene>
    <name evidence="2" type="ORF">C7459_101276</name>
</gene>
<evidence type="ECO:0000313" key="2">
    <source>
        <dbReference type="EMBL" id="PWK16412.1"/>
    </source>
</evidence>
<proteinExistence type="predicted"/>